<accession>A0A0R2LP83</accession>
<dbReference type="STRING" id="616990.IV54_GL000006"/>
<dbReference type="AlphaFoldDB" id="A0A0R2LP83"/>
<keyword evidence="1" id="KW-0812">Transmembrane</keyword>
<dbReference type="RefSeq" id="WP_057878611.1">
    <property type="nucleotide sequence ID" value="NZ_JQCA01000072.1"/>
</dbReference>
<dbReference type="PATRIC" id="fig|616990.3.peg.9"/>
<evidence type="ECO:0000256" key="1">
    <source>
        <dbReference type="SAM" id="Phobius"/>
    </source>
</evidence>
<dbReference type="Proteomes" id="UP000051906">
    <property type="component" value="Unassembled WGS sequence"/>
</dbReference>
<comment type="caution">
    <text evidence="2">The sequence shown here is derived from an EMBL/GenBank/DDBJ whole genome shotgun (WGS) entry which is preliminary data.</text>
</comment>
<gene>
    <name evidence="2" type="ORF">IV54_GL000006</name>
</gene>
<organism evidence="2 3">
    <name type="scientific">Levilactobacillus paucivorans</name>
    <dbReference type="NCBI Taxonomy" id="616990"/>
    <lineage>
        <taxon>Bacteria</taxon>
        <taxon>Bacillati</taxon>
        <taxon>Bacillota</taxon>
        <taxon>Bacilli</taxon>
        <taxon>Lactobacillales</taxon>
        <taxon>Lactobacillaceae</taxon>
        <taxon>Levilactobacillus</taxon>
    </lineage>
</organism>
<name>A0A0R2LP83_9LACO</name>
<feature type="transmembrane region" description="Helical" evidence="1">
    <location>
        <begin position="15"/>
        <end position="33"/>
    </location>
</feature>
<dbReference type="EMBL" id="JQCA01000072">
    <property type="protein sequence ID" value="KRO03557.1"/>
    <property type="molecule type" value="Genomic_DNA"/>
</dbReference>
<dbReference type="OrthoDB" id="2291923at2"/>
<sequence length="115" mass="12812">MKEKKTGWFTKQSKWLWGGLIVLALVGTFTPFVPSNAVRLNILQQGHPVAALLSGPWKMPQSTVKNYAGNRKAQYYQVSARFSNDSSDVHVLAVDKVSGFHILNRYVAKPAVPKK</sequence>
<keyword evidence="3" id="KW-1185">Reference proteome</keyword>
<reference evidence="2 3" key="1">
    <citation type="journal article" date="2015" name="Genome Announc.">
        <title>Expanding the biotechnology potential of lactobacilli through comparative genomics of 213 strains and associated genera.</title>
        <authorList>
            <person name="Sun Z."/>
            <person name="Harris H.M."/>
            <person name="McCann A."/>
            <person name="Guo C."/>
            <person name="Argimon S."/>
            <person name="Zhang W."/>
            <person name="Yang X."/>
            <person name="Jeffery I.B."/>
            <person name="Cooney J.C."/>
            <person name="Kagawa T.F."/>
            <person name="Liu W."/>
            <person name="Song Y."/>
            <person name="Salvetti E."/>
            <person name="Wrobel A."/>
            <person name="Rasinkangas P."/>
            <person name="Parkhill J."/>
            <person name="Rea M.C."/>
            <person name="O'Sullivan O."/>
            <person name="Ritari J."/>
            <person name="Douillard F.P."/>
            <person name="Paul Ross R."/>
            <person name="Yang R."/>
            <person name="Briner A.E."/>
            <person name="Felis G.E."/>
            <person name="de Vos W.M."/>
            <person name="Barrangou R."/>
            <person name="Klaenhammer T.R."/>
            <person name="Caufield P.W."/>
            <person name="Cui Y."/>
            <person name="Zhang H."/>
            <person name="O'Toole P.W."/>
        </authorList>
    </citation>
    <scope>NUCLEOTIDE SEQUENCE [LARGE SCALE GENOMIC DNA]</scope>
    <source>
        <strain evidence="2 3">DSM 22467</strain>
    </source>
</reference>
<evidence type="ECO:0000313" key="3">
    <source>
        <dbReference type="Proteomes" id="UP000051906"/>
    </source>
</evidence>
<keyword evidence="1" id="KW-1133">Transmembrane helix</keyword>
<proteinExistence type="predicted"/>
<evidence type="ECO:0000313" key="2">
    <source>
        <dbReference type="EMBL" id="KRO03557.1"/>
    </source>
</evidence>
<keyword evidence="1" id="KW-0472">Membrane</keyword>
<protein>
    <submittedName>
        <fullName evidence="2">Uncharacterized protein</fullName>
    </submittedName>
</protein>